<keyword evidence="2" id="KW-1185">Reference proteome</keyword>
<name>A0A0W0RTA5_LEGBO</name>
<proteinExistence type="predicted"/>
<accession>A0A0W0RTA5</accession>
<evidence type="ECO:0000313" key="1">
    <source>
        <dbReference type="EMBL" id="KTC74277.1"/>
    </source>
</evidence>
<comment type="caution">
    <text evidence="1">The sequence shown here is derived from an EMBL/GenBank/DDBJ whole genome shotgun (WGS) entry which is preliminary data.</text>
</comment>
<sequence length="71" mass="7997">MMSKEANGTKSPKDATKKWSFLDTSKRILEEEKSLKNSAGKKIVKGKEEALTSSDNMLEAEPDINQLFKHK</sequence>
<reference evidence="1 2" key="1">
    <citation type="submission" date="2015-11" db="EMBL/GenBank/DDBJ databases">
        <title>Genomic analysis of 38 Legionella species identifies large and diverse effector repertoires.</title>
        <authorList>
            <person name="Burstein D."/>
            <person name="Amaro F."/>
            <person name="Zusman T."/>
            <person name="Lifshitz Z."/>
            <person name="Cohen O."/>
            <person name="Gilbert J.A."/>
            <person name="Pupko T."/>
            <person name="Shuman H.A."/>
            <person name="Segal G."/>
        </authorList>
    </citation>
    <scope>NUCLEOTIDE SEQUENCE [LARGE SCALE GENOMIC DNA]</scope>
    <source>
        <strain evidence="1 2">WIGA</strain>
    </source>
</reference>
<dbReference type="AlphaFoldDB" id="A0A0W0RTA5"/>
<protein>
    <submittedName>
        <fullName evidence="1">Uncharacterized protein</fullName>
    </submittedName>
</protein>
<dbReference type="EMBL" id="LNXU01000017">
    <property type="protein sequence ID" value="KTC74277.1"/>
    <property type="molecule type" value="Genomic_DNA"/>
</dbReference>
<organism evidence="1 2">
    <name type="scientific">Legionella bozemanae</name>
    <name type="common">Fluoribacter bozemanae</name>
    <dbReference type="NCBI Taxonomy" id="447"/>
    <lineage>
        <taxon>Bacteria</taxon>
        <taxon>Pseudomonadati</taxon>
        <taxon>Pseudomonadota</taxon>
        <taxon>Gammaproteobacteria</taxon>
        <taxon>Legionellales</taxon>
        <taxon>Legionellaceae</taxon>
        <taxon>Legionella</taxon>
    </lineage>
</organism>
<dbReference type="PATRIC" id="fig|447.4.peg.1830"/>
<evidence type="ECO:0000313" key="2">
    <source>
        <dbReference type="Proteomes" id="UP000054695"/>
    </source>
</evidence>
<dbReference type="Proteomes" id="UP000054695">
    <property type="component" value="Unassembled WGS sequence"/>
</dbReference>
<gene>
    <name evidence="1" type="ORF">Lboz_1717</name>
</gene>
<dbReference type="RefSeq" id="WP_235810506.1">
    <property type="nucleotide sequence ID" value="NZ_CAAAIY010000044.1"/>
</dbReference>